<reference evidence="3" key="2">
    <citation type="submission" date="2024-06" db="EMBL/GenBank/DDBJ databases">
        <title>Micromonospora mangrovi CCTCC AA 2012012 genome sequences.</title>
        <authorList>
            <person name="Gao J."/>
        </authorList>
    </citation>
    <scope>NUCLEOTIDE SEQUENCE</scope>
    <source>
        <strain evidence="3">CCTCC AA 2012012</strain>
    </source>
</reference>
<organism evidence="2">
    <name type="scientific">Micromonospora sp. CCTCC AA 2012012</name>
    <dbReference type="NCBI Taxonomy" id="3111921"/>
    <lineage>
        <taxon>Bacteria</taxon>
        <taxon>Bacillati</taxon>
        <taxon>Actinomycetota</taxon>
        <taxon>Actinomycetes</taxon>
        <taxon>Micromonosporales</taxon>
        <taxon>Micromonosporaceae</taxon>
        <taxon>Micromonospora</taxon>
    </lineage>
</organism>
<evidence type="ECO:0000256" key="1">
    <source>
        <dbReference type="SAM" id="Phobius"/>
    </source>
</evidence>
<dbReference type="RefSeq" id="WP_350937938.1">
    <property type="nucleotide sequence ID" value="NZ_CP157762.1"/>
</dbReference>
<feature type="transmembrane region" description="Helical" evidence="1">
    <location>
        <begin position="212"/>
        <end position="232"/>
    </location>
</feature>
<keyword evidence="1" id="KW-0812">Transmembrane</keyword>
<dbReference type="EMBL" id="CP159342">
    <property type="protein sequence ID" value="XCH77020.1"/>
    <property type="molecule type" value="Genomic_DNA"/>
</dbReference>
<feature type="transmembrane region" description="Helical" evidence="1">
    <location>
        <begin position="90"/>
        <end position="109"/>
    </location>
</feature>
<evidence type="ECO:0000313" key="2">
    <source>
        <dbReference type="EMBL" id="XBP96315.1"/>
    </source>
</evidence>
<reference evidence="2" key="1">
    <citation type="submission" date="2024-01" db="EMBL/GenBank/DDBJ databases">
        <title>The genome sequence of Micromonospora mangrovi CCTCC AA 2012012.</title>
        <authorList>
            <person name="Gao J."/>
        </authorList>
    </citation>
    <scope>NUCLEOTIDE SEQUENCE</scope>
    <source>
        <strain evidence="2">CCTCC AA 2012012</strain>
    </source>
</reference>
<dbReference type="EMBL" id="CP157762">
    <property type="protein sequence ID" value="XBP96315.1"/>
    <property type="molecule type" value="Genomic_DNA"/>
</dbReference>
<keyword evidence="1" id="KW-0472">Membrane</keyword>
<accession>A0AAU7MG21</accession>
<feature type="transmembrane region" description="Helical" evidence="1">
    <location>
        <begin position="244"/>
        <end position="262"/>
    </location>
</feature>
<dbReference type="InterPro" id="IPR047928">
    <property type="entry name" value="Perm_prefix_1"/>
</dbReference>
<dbReference type="AlphaFoldDB" id="A0AAU7MG21"/>
<proteinExistence type="predicted"/>
<name>A0AAU7MG21_9ACTN</name>
<gene>
    <name evidence="3" type="ORF">ABUL08_13310</name>
    <name evidence="2" type="ORF">VK199_13250</name>
</gene>
<evidence type="ECO:0000313" key="3">
    <source>
        <dbReference type="EMBL" id="XCH77020.1"/>
    </source>
</evidence>
<feature type="transmembrane region" description="Helical" evidence="1">
    <location>
        <begin position="121"/>
        <end position="142"/>
    </location>
</feature>
<protein>
    <submittedName>
        <fullName evidence="2">Permease prefix domain 1-containing protein</fullName>
    </submittedName>
</protein>
<dbReference type="Pfam" id="PF22564">
    <property type="entry name" value="HAAS"/>
    <property type="match status" value="1"/>
</dbReference>
<dbReference type="NCBIfam" id="NF038403">
    <property type="entry name" value="perm_prefix_1"/>
    <property type="match status" value="1"/>
</dbReference>
<sequence length="316" mass="34561">MTSLTDRYLAATLRTVPPQRRDDIAGELRASIRDMVDDRVGTGQDPATAERAVLTELGPPDLLAARYTDRVLHLIGPTYYLIWWNLLRRLLTWIPATVGVVAGTVHAVTSDAPGGAVGTGISAAIQTAAQIGFWTTLVFAVLERTHTPLALPAWTPDRLGEVPVERDARLPETCAAVVMLVLLGGFLVAQHFRSWVVGPDGRDTPLLDPALWSAWLPALIGVVLLGAAFEIVKYRVGRWSWPLFGARVALDVAFWLPVLWLLRTDRLLNPALMRQVEWFRDAGNVDTLVDIVTAGAVLVLIWGIAAAGIRTYLADR</sequence>
<feature type="transmembrane region" description="Helical" evidence="1">
    <location>
        <begin position="174"/>
        <end position="192"/>
    </location>
</feature>
<feature type="transmembrane region" description="Helical" evidence="1">
    <location>
        <begin position="291"/>
        <end position="313"/>
    </location>
</feature>
<keyword evidence="1" id="KW-1133">Transmembrane helix</keyword>